<dbReference type="InterPro" id="IPR011344">
    <property type="entry name" value="ssDNA-bd"/>
</dbReference>
<dbReference type="PIRSF" id="PIRSF002070">
    <property type="entry name" value="SSB"/>
    <property type="match status" value="1"/>
</dbReference>
<reference evidence="5" key="1">
    <citation type="submission" date="2019-01" db="EMBL/GenBank/DDBJ databases">
        <title>Cytophagaceae bacterium strain CAR-16.</title>
        <authorList>
            <person name="Chen W.-M."/>
        </authorList>
    </citation>
    <scope>NUCLEOTIDE SEQUENCE [LARGE SCALE GENOMIC DNA]</scope>
    <source>
        <strain evidence="5">ICH-30</strain>
    </source>
</reference>
<protein>
    <recommendedName>
        <fullName evidence="2 3">Single-stranded DNA-binding protein</fullName>
        <shortName evidence="2">SSB</shortName>
    </recommendedName>
</protein>
<dbReference type="GO" id="GO:0009295">
    <property type="term" value="C:nucleoid"/>
    <property type="evidence" value="ECO:0007669"/>
    <property type="project" value="TreeGrafter"/>
</dbReference>
<evidence type="ECO:0000256" key="2">
    <source>
        <dbReference type="HAMAP-Rule" id="MF_00984"/>
    </source>
</evidence>
<accession>A0A4Q1KVI1</accession>
<dbReference type="InterPro" id="IPR000424">
    <property type="entry name" value="Primosome_PriB/ssb"/>
</dbReference>
<evidence type="ECO:0000313" key="4">
    <source>
        <dbReference type="EMBL" id="RXR34238.1"/>
    </source>
</evidence>
<evidence type="ECO:0000256" key="1">
    <source>
        <dbReference type="ARBA" id="ARBA00023125"/>
    </source>
</evidence>
<keyword evidence="1 2" id="KW-0238">DNA-binding</keyword>
<dbReference type="Gene3D" id="2.40.50.140">
    <property type="entry name" value="Nucleic acid-binding proteins"/>
    <property type="match status" value="1"/>
</dbReference>
<keyword evidence="5" id="KW-1185">Reference proteome</keyword>
<dbReference type="GO" id="GO:0003697">
    <property type="term" value="F:single-stranded DNA binding"/>
    <property type="evidence" value="ECO:0007669"/>
    <property type="project" value="UniProtKB-UniRule"/>
</dbReference>
<sequence>MNALKNKVQLIGHVGKDPVIRDLEGGKKVASLSLATKDVFVNKSGDQKEQTQWHNVVAWGKTAEIIEKFVDKGKKIGLTGKLTSRSYDDKEGNKRYVTEVVINELLLMN</sequence>
<organism evidence="4 5">
    <name type="scientific">Flavobacterium piscinae</name>
    <dbReference type="NCBI Taxonomy" id="2506424"/>
    <lineage>
        <taxon>Bacteria</taxon>
        <taxon>Pseudomonadati</taxon>
        <taxon>Bacteroidota</taxon>
        <taxon>Flavobacteriia</taxon>
        <taxon>Flavobacteriales</taxon>
        <taxon>Flavobacteriaceae</taxon>
        <taxon>Flavobacterium</taxon>
    </lineage>
</organism>
<evidence type="ECO:0000256" key="3">
    <source>
        <dbReference type="PIRNR" id="PIRNR002070"/>
    </source>
</evidence>
<dbReference type="GO" id="GO:0006260">
    <property type="term" value="P:DNA replication"/>
    <property type="evidence" value="ECO:0007669"/>
    <property type="project" value="InterPro"/>
</dbReference>
<proteinExistence type="inferred from homology"/>
<comment type="subunit">
    <text evidence="2">Homotetramer.</text>
</comment>
<dbReference type="Proteomes" id="UP000289734">
    <property type="component" value="Unassembled WGS sequence"/>
</dbReference>
<dbReference type="InterPro" id="IPR012340">
    <property type="entry name" value="NA-bd_OB-fold"/>
</dbReference>
<dbReference type="PANTHER" id="PTHR10302">
    <property type="entry name" value="SINGLE-STRANDED DNA-BINDING PROTEIN"/>
    <property type="match status" value="1"/>
</dbReference>
<dbReference type="CDD" id="cd04496">
    <property type="entry name" value="SSB_OBF"/>
    <property type="match status" value="1"/>
</dbReference>
<gene>
    <name evidence="4" type="primary">ssb</name>
    <name evidence="4" type="ORF">EQG68_04165</name>
</gene>
<dbReference type="HAMAP" id="MF_00984">
    <property type="entry name" value="SSB"/>
    <property type="match status" value="1"/>
</dbReference>
<comment type="caution">
    <text evidence="2">Lacks conserved residue(s) required for the propagation of feature annotation.</text>
</comment>
<dbReference type="Pfam" id="PF00436">
    <property type="entry name" value="SSB"/>
    <property type="match status" value="1"/>
</dbReference>
<dbReference type="NCBIfam" id="TIGR00621">
    <property type="entry name" value="ssb"/>
    <property type="match status" value="1"/>
</dbReference>
<dbReference type="PANTHER" id="PTHR10302:SF0">
    <property type="entry name" value="SINGLE-STRANDED DNA-BINDING PROTEIN, MITOCHONDRIAL"/>
    <property type="match status" value="1"/>
</dbReference>
<dbReference type="PROSITE" id="PS50935">
    <property type="entry name" value="SSB"/>
    <property type="match status" value="1"/>
</dbReference>
<dbReference type="OrthoDB" id="9809878at2"/>
<dbReference type="RefSeq" id="WP_129463521.1">
    <property type="nucleotide sequence ID" value="NZ_SBKQ01000003.1"/>
</dbReference>
<evidence type="ECO:0000313" key="5">
    <source>
        <dbReference type="Proteomes" id="UP000289734"/>
    </source>
</evidence>
<dbReference type="SUPFAM" id="SSF50249">
    <property type="entry name" value="Nucleic acid-binding proteins"/>
    <property type="match status" value="1"/>
</dbReference>
<name>A0A4Q1KVI1_9FLAO</name>
<comment type="caution">
    <text evidence="4">The sequence shown here is derived from an EMBL/GenBank/DDBJ whole genome shotgun (WGS) entry which is preliminary data.</text>
</comment>
<dbReference type="EMBL" id="SBKQ01000003">
    <property type="protein sequence ID" value="RXR34238.1"/>
    <property type="molecule type" value="Genomic_DNA"/>
</dbReference>
<dbReference type="AlphaFoldDB" id="A0A4Q1KVI1"/>